<dbReference type="GO" id="GO:0005524">
    <property type="term" value="F:ATP binding"/>
    <property type="evidence" value="ECO:0007669"/>
    <property type="project" value="InterPro"/>
</dbReference>
<dbReference type="Pfam" id="PF00485">
    <property type="entry name" value="PRK"/>
    <property type="match status" value="1"/>
</dbReference>
<dbReference type="EMBL" id="QRDZ01000002">
    <property type="protein sequence ID" value="RED87575.1"/>
    <property type="molecule type" value="Genomic_DNA"/>
</dbReference>
<organism evidence="2 3">
    <name type="scientific">Cohnella phaseoli</name>
    <dbReference type="NCBI Taxonomy" id="456490"/>
    <lineage>
        <taxon>Bacteria</taxon>
        <taxon>Bacillati</taxon>
        <taxon>Bacillota</taxon>
        <taxon>Bacilli</taxon>
        <taxon>Bacillales</taxon>
        <taxon>Paenibacillaceae</taxon>
        <taxon>Cohnella</taxon>
    </lineage>
</organism>
<dbReference type="PANTHER" id="PTHR10285">
    <property type="entry name" value="URIDINE KINASE"/>
    <property type="match status" value="1"/>
</dbReference>
<protein>
    <submittedName>
        <fullName evidence="2">Uridine kinase</fullName>
    </submittedName>
</protein>
<keyword evidence="2" id="KW-0418">Kinase</keyword>
<keyword evidence="3" id="KW-1185">Reference proteome</keyword>
<keyword evidence="2" id="KW-0808">Transferase</keyword>
<feature type="domain" description="Phosphoribulokinase/uridine kinase" evidence="1">
    <location>
        <begin position="32"/>
        <end position="166"/>
    </location>
</feature>
<dbReference type="Gene3D" id="3.40.50.300">
    <property type="entry name" value="P-loop containing nucleotide triphosphate hydrolases"/>
    <property type="match status" value="1"/>
</dbReference>
<dbReference type="SUPFAM" id="SSF52540">
    <property type="entry name" value="P-loop containing nucleoside triphosphate hydrolases"/>
    <property type="match status" value="1"/>
</dbReference>
<dbReference type="GO" id="GO:0016301">
    <property type="term" value="F:kinase activity"/>
    <property type="evidence" value="ECO:0007669"/>
    <property type="project" value="UniProtKB-KW"/>
</dbReference>
<dbReference type="InterPro" id="IPR027417">
    <property type="entry name" value="P-loop_NTPase"/>
</dbReference>
<comment type="caution">
    <text evidence="2">The sequence shown here is derived from an EMBL/GenBank/DDBJ whole genome shotgun (WGS) entry which is preliminary data.</text>
</comment>
<evidence type="ECO:0000259" key="1">
    <source>
        <dbReference type="Pfam" id="PF00485"/>
    </source>
</evidence>
<dbReference type="RefSeq" id="WP_181917441.1">
    <property type="nucleotide sequence ID" value="NZ_QRDZ01000002.1"/>
</dbReference>
<evidence type="ECO:0000313" key="3">
    <source>
        <dbReference type="Proteomes" id="UP000256977"/>
    </source>
</evidence>
<gene>
    <name evidence="2" type="ORF">DFP98_10252</name>
</gene>
<proteinExistence type="predicted"/>
<accession>A0A3D9KNM3</accession>
<dbReference type="Proteomes" id="UP000256977">
    <property type="component" value="Unassembled WGS sequence"/>
</dbReference>
<name>A0A3D9KNM3_9BACL</name>
<dbReference type="AlphaFoldDB" id="A0A3D9KNM3"/>
<sequence>MEKNHLSAHSLKAVQSIVSAIDRRLIDGYPLVVSLDGGSGAGKSTLAAEVALQLDAAVIHCDDFFDAAVPDKDWDTYSLEQKCRRCIDWDRLYNEALLPLLEGREAQYRPYYSVSSVNGSASHLVTIEPSKVIILDGIYSSLLELSDVNHLTVLVDVPSELRRHRHNTREGNDDLDWHLRWDPAEDYYFTVLRPSGTFDLIVINH</sequence>
<reference evidence="2 3" key="1">
    <citation type="submission" date="2018-07" db="EMBL/GenBank/DDBJ databases">
        <title>Genomic Encyclopedia of Type Strains, Phase III (KMG-III): the genomes of soil and plant-associated and newly described type strains.</title>
        <authorList>
            <person name="Whitman W."/>
        </authorList>
    </citation>
    <scope>NUCLEOTIDE SEQUENCE [LARGE SCALE GENOMIC DNA]</scope>
    <source>
        <strain evidence="2 3">CECT 7287</strain>
    </source>
</reference>
<evidence type="ECO:0000313" key="2">
    <source>
        <dbReference type="EMBL" id="RED87575.1"/>
    </source>
</evidence>
<dbReference type="InterPro" id="IPR006083">
    <property type="entry name" value="PRK/URK"/>
</dbReference>